<dbReference type="InterPro" id="IPR046300">
    <property type="entry name" value="DUF6415"/>
</dbReference>
<organism evidence="1 2">
    <name type="scientific">Streptomyces syringium</name>
    <dbReference type="NCBI Taxonomy" id="76729"/>
    <lineage>
        <taxon>Bacteria</taxon>
        <taxon>Bacillati</taxon>
        <taxon>Actinomycetota</taxon>
        <taxon>Actinomycetes</taxon>
        <taxon>Kitasatosporales</taxon>
        <taxon>Streptomycetaceae</taxon>
        <taxon>Streptomyces</taxon>
    </lineage>
</organism>
<dbReference type="GeneID" id="91567107"/>
<evidence type="ECO:0000313" key="1">
    <source>
        <dbReference type="EMBL" id="MBP2400742.1"/>
    </source>
</evidence>
<keyword evidence="2" id="KW-1185">Reference proteome</keyword>
<reference evidence="1 2" key="1">
    <citation type="submission" date="2021-03" db="EMBL/GenBank/DDBJ databases">
        <title>Sequencing the genomes of 1000 actinobacteria strains.</title>
        <authorList>
            <person name="Klenk H.-P."/>
        </authorList>
    </citation>
    <scope>NUCLEOTIDE SEQUENCE [LARGE SCALE GENOMIC DNA]</scope>
    <source>
        <strain evidence="1 2">DSM 41480</strain>
    </source>
</reference>
<dbReference type="Proteomes" id="UP001519291">
    <property type="component" value="Unassembled WGS sequence"/>
</dbReference>
<dbReference type="Pfam" id="PF19979">
    <property type="entry name" value="DUF6415"/>
    <property type="match status" value="1"/>
</dbReference>
<dbReference type="EMBL" id="JAGIOH010000001">
    <property type="protein sequence ID" value="MBP2400742.1"/>
    <property type="molecule type" value="Genomic_DNA"/>
</dbReference>
<dbReference type="RefSeq" id="WP_209513330.1">
    <property type="nucleotide sequence ID" value="NZ_JAGIOH010000001.1"/>
</dbReference>
<accession>A0ABS4XW59</accession>
<gene>
    <name evidence="1" type="ORF">JO379_000211</name>
</gene>
<protein>
    <submittedName>
        <fullName evidence="1">Uncharacterized protein</fullName>
    </submittedName>
</protein>
<name>A0ABS4XW59_9ACTN</name>
<sequence length="154" mass="16353">MSPSTVFPDVNRYQPQCAMPRWDDSCVPALPWRGLAGQDGAGVWGLGDAAWAGAVYEDLEAALGEHTAHTPPGADETRELTCRLVPALRQLADTARLLAAATAGTEAHRAVGRARDLLTVTPPADPLPAFVYLRRVALATLDLLGLLELSGDSR</sequence>
<evidence type="ECO:0000313" key="2">
    <source>
        <dbReference type="Proteomes" id="UP001519291"/>
    </source>
</evidence>
<comment type="caution">
    <text evidence="1">The sequence shown here is derived from an EMBL/GenBank/DDBJ whole genome shotgun (WGS) entry which is preliminary data.</text>
</comment>
<proteinExistence type="predicted"/>